<dbReference type="AlphaFoldDB" id="A0AAV9IVJ3"/>
<dbReference type="GO" id="GO:0005739">
    <property type="term" value="C:mitochondrion"/>
    <property type="evidence" value="ECO:0007669"/>
    <property type="project" value="UniProtKB-SubCell"/>
</dbReference>
<dbReference type="InterPro" id="IPR007863">
    <property type="entry name" value="Peptidase_M16_C"/>
</dbReference>
<evidence type="ECO:0000256" key="2">
    <source>
        <dbReference type="ARBA" id="ARBA00004173"/>
    </source>
</evidence>
<accession>A0AAV9IVJ3</accession>
<comment type="caution">
    <text evidence="12">The sequence shown here is derived from an EMBL/GenBank/DDBJ whole genome shotgun (WGS) entry which is preliminary data.</text>
</comment>
<evidence type="ECO:0000256" key="3">
    <source>
        <dbReference type="ARBA" id="ARBA00022670"/>
    </source>
</evidence>
<dbReference type="Pfam" id="PF05193">
    <property type="entry name" value="Peptidase_M16_C"/>
    <property type="match status" value="1"/>
</dbReference>
<dbReference type="FunFam" id="3.30.830.10:FF:000001">
    <property type="entry name" value="Mitochondrial-processing peptidase subunit beta, mitochondrial"/>
    <property type="match status" value="1"/>
</dbReference>
<sequence length="529" mass="58290">MRLRGSFTAPCIAYSAMLPRLSGLRRPACRLLSTAANGGHGLPVAMALPTLQNTNYAPTGLRAALKRVLGEHAQPLPPDYRVDPRLLMQTPTQVSRLSNGLRVATEEVDTPTATVGLWLDTGTRFEPAAANGVAHFLEHLIFKGTGRRTQHQLEVEVEDMGAQLNAYTSREQTVYFARCLGDSVPRSLGLLADILQNSLLDAGAVERERDVILREMEDIESQPEEVLFDYLHSTAFQGTPLARTILGTLQNIQTLKREDLVAYIESHYQPHRMVLVGAGGRIRHDSFVEMAEQLFGKIPRGRDENVASESLAAAEPAYFTGSEVRIRNDDMPLAHFALAYETCGWTHPDAPAFMVMQALLGAYDRGSALSRQASSRLGRGLRDVPVCVNSQAFNTSYTDTGLFGVYSVTEPSNLDDVVHAVQMQVTGMAYKVDESEVERAKLQLKTSMLLQLSDSCAVAEDIGRQLLTYGRRMSLAEAFARIDAVTADSVVRIAGKYLCDSELAVASLGPVASLPDLLWMRRRTYWLRY</sequence>
<protein>
    <recommendedName>
        <fullName evidence="14">Mitochondrial processing peptidase</fullName>
    </recommendedName>
</protein>
<name>A0AAV9IVJ3_CYACA</name>
<evidence type="ECO:0000256" key="1">
    <source>
        <dbReference type="ARBA" id="ARBA00001947"/>
    </source>
</evidence>
<reference evidence="12 13" key="1">
    <citation type="submission" date="2022-07" db="EMBL/GenBank/DDBJ databases">
        <title>Genome-wide signatures of adaptation to extreme environments.</title>
        <authorList>
            <person name="Cho C.H."/>
            <person name="Yoon H.S."/>
        </authorList>
    </citation>
    <scope>NUCLEOTIDE SEQUENCE [LARGE SCALE GENOMIC DNA]</scope>
    <source>
        <strain evidence="12 13">DBV 063 E5</strain>
    </source>
</reference>
<keyword evidence="8" id="KW-0496">Mitochondrion</keyword>
<dbReference type="GO" id="GO:0004222">
    <property type="term" value="F:metalloendopeptidase activity"/>
    <property type="evidence" value="ECO:0007669"/>
    <property type="project" value="InterPro"/>
</dbReference>
<feature type="domain" description="Peptidase M16 C-terminal" evidence="11">
    <location>
        <begin position="255"/>
        <end position="444"/>
    </location>
</feature>
<keyword evidence="3" id="KW-0645">Protease</keyword>
<dbReference type="PROSITE" id="PS00143">
    <property type="entry name" value="INSULINASE"/>
    <property type="match status" value="1"/>
</dbReference>
<keyword evidence="4" id="KW-0479">Metal-binding</keyword>
<keyword evidence="13" id="KW-1185">Reference proteome</keyword>
<dbReference type="PANTHER" id="PTHR11851">
    <property type="entry name" value="METALLOPROTEASE"/>
    <property type="match status" value="1"/>
</dbReference>
<evidence type="ECO:0000256" key="5">
    <source>
        <dbReference type="ARBA" id="ARBA00022801"/>
    </source>
</evidence>
<dbReference type="SUPFAM" id="SSF63411">
    <property type="entry name" value="LuxS/MPP-like metallohydrolase"/>
    <property type="match status" value="2"/>
</dbReference>
<proteinExistence type="inferred from homology"/>
<dbReference type="InterPro" id="IPR011249">
    <property type="entry name" value="Metalloenz_LuxS/M16"/>
</dbReference>
<evidence type="ECO:0000313" key="13">
    <source>
        <dbReference type="Proteomes" id="UP001301350"/>
    </source>
</evidence>
<dbReference type="GO" id="GO:0006508">
    <property type="term" value="P:proteolysis"/>
    <property type="evidence" value="ECO:0007669"/>
    <property type="project" value="UniProtKB-KW"/>
</dbReference>
<keyword evidence="5" id="KW-0378">Hydrolase</keyword>
<evidence type="ECO:0008006" key="14">
    <source>
        <dbReference type="Google" id="ProtNLM"/>
    </source>
</evidence>
<evidence type="ECO:0000259" key="10">
    <source>
        <dbReference type="Pfam" id="PF00675"/>
    </source>
</evidence>
<organism evidence="12 13">
    <name type="scientific">Cyanidium caldarium</name>
    <name type="common">Red alga</name>
    <dbReference type="NCBI Taxonomy" id="2771"/>
    <lineage>
        <taxon>Eukaryota</taxon>
        <taxon>Rhodophyta</taxon>
        <taxon>Bangiophyceae</taxon>
        <taxon>Cyanidiales</taxon>
        <taxon>Cyanidiaceae</taxon>
        <taxon>Cyanidium</taxon>
    </lineage>
</organism>
<keyword evidence="7" id="KW-0482">Metalloprotease</keyword>
<dbReference type="InterPro" id="IPR050361">
    <property type="entry name" value="MPP/UQCRC_Complex"/>
</dbReference>
<dbReference type="GO" id="GO:0046872">
    <property type="term" value="F:metal ion binding"/>
    <property type="evidence" value="ECO:0007669"/>
    <property type="project" value="UniProtKB-KW"/>
</dbReference>
<comment type="cofactor">
    <cofactor evidence="1">
        <name>Zn(2+)</name>
        <dbReference type="ChEBI" id="CHEBI:29105"/>
    </cofactor>
</comment>
<dbReference type="FunFam" id="3.30.830.10:FF:000008">
    <property type="entry name" value="Mitochondrial-processing peptidase subunit beta"/>
    <property type="match status" value="1"/>
</dbReference>
<feature type="domain" description="Peptidase M16 N-terminal" evidence="10">
    <location>
        <begin position="102"/>
        <end position="248"/>
    </location>
</feature>
<dbReference type="Pfam" id="PF00675">
    <property type="entry name" value="Peptidase_M16"/>
    <property type="match status" value="1"/>
</dbReference>
<dbReference type="Gene3D" id="3.30.830.10">
    <property type="entry name" value="Metalloenzyme, LuxS/M16 peptidase-like"/>
    <property type="match status" value="2"/>
</dbReference>
<dbReference type="InterPro" id="IPR001431">
    <property type="entry name" value="Pept_M16_Zn_BS"/>
</dbReference>
<dbReference type="InterPro" id="IPR011765">
    <property type="entry name" value="Pept_M16_N"/>
</dbReference>
<keyword evidence="6" id="KW-0862">Zinc</keyword>
<evidence type="ECO:0000313" key="12">
    <source>
        <dbReference type="EMBL" id="KAK4536181.1"/>
    </source>
</evidence>
<gene>
    <name evidence="12" type="ORF">CDCA_CDCA07G2206</name>
</gene>
<evidence type="ECO:0000256" key="9">
    <source>
        <dbReference type="RuleBase" id="RU004447"/>
    </source>
</evidence>
<evidence type="ECO:0000259" key="11">
    <source>
        <dbReference type="Pfam" id="PF05193"/>
    </source>
</evidence>
<evidence type="ECO:0000256" key="7">
    <source>
        <dbReference type="ARBA" id="ARBA00023049"/>
    </source>
</evidence>
<dbReference type="EMBL" id="JANCYW010000007">
    <property type="protein sequence ID" value="KAK4536181.1"/>
    <property type="molecule type" value="Genomic_DNA"/>
</dbReference>
<comment type="similarity">
    <text evidence="9">Belongs to the peptidase M16 family.</text>
</comment>
<dbReference type="Proteomes" id="UP001301350">
    <property type="component" value="Unassembled WGS sequence"/>
</dbReference>
<comment type="subcellular location">
    <subcellularLocation>
        <location evidence="2">Mitochondrion</location>
    </subcellularLocation>
</comment>
<evidence type="ECO:0000256" key="4">
    <source>
        <dbReference type="ARBA" id="ARBA00022723"/>
    </source>
</evidence>
<dbReference type="PANTHER" id="PTHR11851:SF149">
    <property type="entry name" value="GH01077P"/>
    <property type="match status" value="1"/>
</dbReference>
<evidence type="ECO:0000256" key="8">
    <source>
        <dbReference type="ARBA" id="ARBA00023128"/>
    </source>
</evidence>
<evidence type="ECO:0000256" key="6">
    <source>
        <dbReference type="ARBA" id="ARBA00022833"/>
    </source>
</evidence>